<feature type="zinc finger region" description="C3H1-type" evidence="1">
    <location>
        <begin position="55"/>
        <end position="84"/>
    </location>
</feature>
<evidence type="ECO:0000259" key="4">
    <source>
        <dbReference type="PROSITE" id="PS50103"/>
    </source>
</evidence>
<dbReference type="Pfam" id="PF07714">
    <property type="entry name" value="PK_Tyr_Ser-Thr"/>
    <property type="match status" value="1"/>
</dbReference>
<dbReference type="STRING" id="81824.A9VC65"/>
<keyword evidence="1" id="KW-0479">Metal-binding</keyword>
<dbReference type="InterPro" id="IPR000571">
    <property type="entry name" value="Znf_CCCH"/>
</dbReference>
<keyword evidence="2" id="KW-0812">Transmembrane</keyword>
<dbReference type="KEGG" id="mbr:MONBRDRAFT_29807"/>
<accession>A9VC65</accession>
<keyword evidence="2" id="KW-1133">Transmembrane helix</keyword>
<organism evidence="5 6">
    <name type="scientific">Monosiga brevicollis</name>
    <name type="common">Choanoflagellate</name>
    <dbReference type="NCBI Taxonomy" id="81824"/>
    <lineage>
        <taxon>Eukaryota</taxon>
        <taxon>Choanoflagellata</taxon>
        <taxon>Craspedida</taxon>
        <taxon>Salpingoecidae</taxon>
        <taxon>Monosiga</taxon>
    </lineage>
</organism>
<keyword evidence="6" id="KW-1185">Reference proteome</keyword>
<dbReference type="PANTHER" id="PTHR24416:SF611">
    <property type="entry name" value="TYROSINE-PROTEIN KINASE TRANSMEMBRANE RECEPTOR ROR"/>
    <property type="match status" value="1"/>
</dbReference>
<dbReference type="SUPFAM" id="SSF56112">
    <property type="entry name" value="Protein kinase-like (PK-like)"/>
    <property type="match status" value="1"/>
</dbReference>
<dbReference type="GO" id="GO:0005524">
    <property type="term" value="F:ATP binding"/>
    <property type="evidence" value="ECO:0007669"/>
    <property type="project" value="InterPro"/>
</dbReference>
<evidence type="ECO:0000256" key="1">
    <source>
        <dbReference type="PROSITE-ProRule" id="PRU00723"/>
    </source>
</evidence>
<dbReference type="PRINTS" id="PR00109">
    <property type="entry name" value="TYRKINASE"/>
</dbReference>
<evidence type="ECO:0000259" key="3">
    <source>
        <dbReference type="PROSITE" id="PS50011"/>
    </source>
</evidence>
<dbReference type="RefSeq" id="XP_001750346.1">
    <property type="nucleotide sequence ID" value="XM_001750294.1"/>
</dbReference>
<evidence type="ECO:0000313" key="5">
    <source>
        <dbReference type="EMBL" id="EDQ84845.1"/>
    </source>
</evidence>
<evidence type="ECO:0000313" key="6">
    <source>
        <dbReference type="Proteomes" id="UP000001357"/>
    </source>
</evidence>
<feature type="transmembrane region" description="Helical" evidence="2">
    <location>
        <begin position="737"/>
        <end position="758"/>
    </location>
</feature>
<feature type="domain" description="Protein kinase" evidence="3">
    <location>
        <begin position="792"/>
        <end position="1070"/>
    </location>
</feature>
<dbReference type="InterPro" id="IPR001245">
    <property type="entry name" value="Ser-Thr/Tyr_kinase_cat_dom"/>
</dbReference>
<proteinExistence type="predicted"/>
<dbReference type="Proteomes" id="UP000001357">
    <property type="component" value="Unassembled WGS sequence"/>
</dbReference>
<dbReference type="GeneID" id="5895569"/>
<gene>
    <name evidence="5" type="ORF">MONBRDRAFT_29807</name>
</gene>
<name>A9VC65_MONBE</name>
<dbReference type="GO" id="GO:0005886">
    <property type="term" value="C:plasma membrane"/>
    <property type="evidence" value="ECO:0000318"/>
    <property type="project" value="GO_Central"/>
</dbReference>
<keyword evidence="1" id="KW-0862">Zinc</keyword>
<dbReference type="PROSITE" id="PS50103">
    <property type="entry name" value="ZF_C3H1"/>
    <property type="match status" value="1"/>
</dbReference>
<protein>
    <submittedName>
        <fullName evidence="5">Uncharacterized protein</fullName>
    </submittedName>
</protein>
<dbReference type="GO" id="GO:0004672">
    <property type="term" value="F:protein kinase activity"/>
    <property type="evidence" value="ECO:0007669"/>
    <property type="project" value="InterPro"/>
</dbReference>
<keyword evidence="2" id="KW-0472">Membrane</keyword>
<dbReference type="Gene3D" id="1.10.510.10">
    <property type="entry name" value="Transferase(Phosphotransferase) domain 1"/>
    <property type="match status" value="1"/>
</dbReference>
<dbReference type="AlphaFoldDB" id="A9VC65"/>
<dbReference type="OMA" id="WIVIVEP"/>
<evidence type="ECO:0000256" key="2">
    <source>
        <dbReference type="SAM" id="Phobius"/>
    </source>
</evidence>
<dbReference type="PANTHER" id="PTHR24416">
    <property type="entry name" value="TYROSINE-PROTEIN KINASE RECEPTOR"/>
    <property type="match status" value="1"/>
</dbReference>
<reference evidence="5 6" key="1">
    <citation type="journal article" date="2008" name="Nature">
        <title>The genome of the choanoflagellate Monosiga brevicollis and the origin of metazoans.</title>
        <authorList>
            <consortium name="JGI Sequencing"/>
            <person name="King N."/>
            <person name="Westbrook M.J."/>
            <person name="Young S.L."/>
            <person name="Kuo A."/>
            <person name="Abedin M."/>
            <person name="Chapman J."/>
            <person name="Fairclough S."/>
            <person name="Hellsten U."/>
            <person name="Isogai Y."/>
            <person name="Letunic I."/>
            <person name="Marr M."/>
            <person name="Pincus D."/>
            <person name="Putnam N."/>
            <person name="Rokas A."/>
            <person name="Wright K.J."/>
            <person name="Zuzow R."/>
            <person name="Dirks W."/>
            <person name="Good M."/>
            <person name="Goodstein D."/>
            <person name="Lemons D."/>
            <person name="Li W."/>
            <person name="Lyons J.B."/>
            <person name="Morris A."/>
            <person name="Nichols S."/>
            <person name="Richter D.J."/>
            <person name="Salamov A."/>
            <person name="Bork P."/>
            <person name="Lim W.A."/>
            <person name="Manning G."/>
            <person name="Miller W.T."/>
            <person name="McGinnis W."/>
            <person name="Shapiro H."/>
            <person name="Tjian R."/>
            <person name="Grigoriev I.V."/>
            <person name="Rokhsar D."/>
        </authorList>
    </citation>
    <scope>NUCLEOTIDE SEQUENCE [LARGE SCALE GENOMIC DNA]</scope>
    <source>
        <strain evidence="6">MX1 / ATCC 50154</strain>
    </source>
</reference>
<dbReference type="InParanoid" id="A9VC65"/>
<sequence length="1103" mass="119019">MTLHSEPTCINAFNIHPVEARVLELGQCVTFVEDTTNSFAVFDSCSFVDGIANCSVGTVPCDHWTKQSPTSCPGDACTYDHELGICHDKNAKPVCSLYSAPNCGGASSSCYFEPLINMCIPRDACSCSSTAISGETSVPVQGCTVGTSETDFPGQAGCYIAGGAEWADACGCVTNSSRYPGAAFRPCLQVDCTTIIPVQPTGAYQPTANILAPPQSASEFLIPYRLISDIHPVGCRPIGYWISSQFAATNGFSIMDMSETVKTKRGDIYDAIWSQYQPSIAVFQRGGGMRRIQHNTSEANAAMGGSALVTMFRETVNLNGFESITTQTPWTKFDVTGSPIGSIDLKFTCSAQDVCLGVTPRLEGTPVEYIPTAILRMITQLQLIPSIFIENLKPTIQAFPDMPYGNVTVAADLWFPVGERFQIAAGARRVNLTCYNCAPPASRCQTINLVATGTGSTISFTLVGLYPHSMTMCHVIETTSTCLPRASAPLIFHVVGLPPVHPPHSLVLAPSAQLGCLNVSLFNMTAQVWRGEPLGVRVRAYSTTNDTLLVEGAAYSPRVTVNSSTNVANLVFYFSDLVCQLPTDSSLRITAALESMGGVGPFGSVGTYFLPSTAPTVAPKLSFFAGEAGIDVEWPGVDDPSVVAIEIWINSTDSRIAVLERKVPLSNPLADHAVNFVLQDLDPGYTAFARFINVHGTGPWSDGTQLSFARISPSPEPTTTIDTNAATGEDRATALRISSLVVVVVAVCVVIVLLFLFARRYSTRKGESNVPAVDLDCFKDWEVSRGRIAIDTTTVCELGQIKLHRCFLAAASDQETRVAVADYELDDPSVSQDVFSCFVLAQPADESVKLAMVKDAQMLVKLSHESLIGLVGTSFNLESWIVIVEPVRSSLSTFLRSNRPTPDCPSSVTECQLLEYALDVVDALSFLEEKGVIHNNIQADSVYIALHGSAVLGGFGDARLVEAANTPESMARDVESLPIRWMAPEVITDNQPSVKSDIYSFGVLLWELFTYGRRPWPGYAHAEIAQIVTKQSALLLQPDDCPHQVYRVMKQCWKATPSIRPTPKTLDDVLTNVLENLYGEPLGKDDKDLVKPLQGSLNASSMA</sequence>
<dbReference type="PROSITE" id="PS50011">
    <property type="entry name" value="PROTEIN_KINASE_DOM"/>
    <property type="match status" value="1"/>
</dbReference>
<dbReference type="GO" id="GO:0008270">
    <property type="term" value="F:zinc ion binding"/>
    <property type="evidence" value="ECO:0007669"/>
    <property type="project" value="UniProtKB-KW"/>
</dbReference>
<dbReference type="InterPro" id="IPR050122">
    <property type="entry name" value="RTK"/>
</dbReference>
<feature type="domain" description="C3H1-type" evidence="4">
    <location>
        <begin position="55"/>
        <end position="84"/>
    </location>
</feature>
<dbReference type="eggNOG" id="KOG1095">
    <property type="taxonomic scope" value="Eukaryota"/>
</dbReference>
<dbReference type="InterPro" id="IPR011009">
    <property type="entry name" value="Kinase-like_dom_sf"/>
</dbReference>
<dbReference type="EMBL" id="CH991580">
    <property type="protein sequence ID" value="EDQ84845.1"/>
    <property type="molecule type" value="Genomic_DNA"/>
</dbReference>
<keyword evidence="1" id="KW-0863">Zinc-finger</keyword>
<dbReference type="InterPro" id="IPR000719">
    <property type="entry name" value="Prot_kinase_dom"/>
</dbReference>